<comment type="function">
    <text evidence="6">Catalyzes the 2'-O-methylation of the ribose of cytidine 1402 (C1402) in 16S rRNA.</text>
</comment>
<keyword evidence="1 6" id="KW-0963">Cytoplasm</keyword>
<dbReference type="HAMAP" id="MF_01877">
    <property type="entry name" value="16SrRNA_methyltr_I"/>
    <property type="match status" value="1"/>
</dbReference>
<comment type="catalytic activity">
    <reaction evidence="6">
        <text>cytidine(1402) in 16S rRNA + S-adenosyl-L-methionine = 2'-O-methylcytidine(1402) in 16S rRNA + S-adenosyl-L-homocysteine + H(+)</text>
        <dbReference type="Rhea" id="RHEA:42924"/>
        <dbReference type="Rhea" id="RHEA-COMP:10285"/>
        <dbReference type="Rhea" id="RHEA-COMP:10286"/>
        <dbReference type="ChEBI" id="CHEBI:15378"/>
        <dbReference type="ChEBI" id="CHEBI:57856"/>
        <dbReference type="ChEBI" id="CHEBI:59789"/>
        <dbReference type="ChEBI" id="CHEBI:74495"/>
        <dbReference type="ChEBI" id="CHEBI:82748"/>
        <dbReference type="EC" id="2.1.1.198"/>
    </reaction>
</comment>
<keyword evidence="5 6" id="KW-0949">S-adenosyl-L-methionine</keyword>
<dbReference type="InterPro" id="IPR000878">
    <property type="entry name" value="4pyrrol_Mease"/>
</dbReference>
<keyword evidence="4 6" id="KW-0808">Transferase</keyword>
<reference evidence="8 9" key="1">
    <citation type="submission" date="2017-07" db="EMBL/GenBank/DDBJ databases">
        <title>Analysis of two Campylobacter avium genomes and identification of a novel hippuricase gene.</title>
        <authorList>
            <person name="Miller W.G."/>
            <person name="Chapman M.H."/>
            <person name="Yee E."/>
            <person name="Revez J."/>
            <person name="Bono J.L."/>
            <person name="Rossi M."/>
        </authorList>
    </citation>
    <scope>NUCLEOTIDE SEQUENCE [LARGE SCALE GENOMIC DNA]</scope>
    <source>
        <strain evidence="8 9">LMG 24591</strain>
    </source>
</reference>
<dbReference type="Proteomes" id="UP000201169">
    <property type="component" value="Chromosome"/>
</dbReference>
<dbReference type="InterPro" id="IPR018063">
    <property type="entry name" value="SAM_MeTrfase_RsmI_CS"/>
</dbReference>
<organism evidence="8 9">
    <name type="scientific">Campylobacter avium LMG 24591</name>
    <dbReference type="NCBI Taxonomy" id="522484"/>
    <lineage>
        <taxon>Bacteria</taxon>
        <taxon>Pseudomonadati</taxon>
        <taxon>Campylobacterota</taxon>
        <taxon>Epsilonproteobacteria</taxon>
        <taxon>Campylobacterales</taxon>
        <taxon>Campylobacteraceae</taxon>
        <taxon>Campylobacter</taxon>
    </lineage>
</organism>
<evidence type="ECO:0000256" key="1">
    <source>
        <dbReference type="ARBA" id="ARBA00022490"/>
    </source>
</evidence>
<evidence type="ECO:0000256" key="2">
    <source>
        <dbReference type="ARBA" id="ARBA00022552"/>
    </source>
</evidence>
<evidence type="ECO:0000313" key="9">
    <source>
        <dbReference type="Proteomes" id="UP000201169"/>
    </source>
</evidence>
<evidence type="ECO:0000256" key="4">
    <source>
        <dbReference type="ARBA" id="ARBA00022679"/>
    </source>
</evidence>
<keyword evidence="2 6" id="KW-0698">rRNA processing</keyword>
<accession>A0A222MYT4</accession>
<dbReference type="PANTHER" id="PTHR46111:SF1">
    <property type="entry name" value="RIBOSOMAL RNA SMALL SUBUNIT METHYLTRANSFERASE I"/>
    <property type="match status" value="1"/>
</dbReference>
<dbReference type="PANTHER" id="PTHR46111">
    <property type="entry name" value="RIBOSOMAL RNA SMALL SUBUNIT METHYLTRANSFERASE I"/>
    <property type="match status" value="1"/>
</dbReference>
<sequence length="273" mass="30710">MLYLLPTPIGNLSDISLRALELLKACDTIICEDSRVCKHLIQALNSKFNADIKVKDFRILHSHNEDKFFSSIELNFFDKTVLYLSDAGMPCVSDPGAALVSFAIKNNIAYEVLPGANAALTAYCASGFLDKEFSFFAFLSNKGKERECEIQKLMKHPFISIVYEAPTRVLSLLQSIVSIDEDREIFVAKELSKKFEKKFKGKAKQILHLLENENIKGEFVLVISPCKQEKQGSISKEDILSLDIALKDKSKLLAKLLAKNPKEIYNKLLLSQN</sequence>
<keyword evidence="3 6" id="KW-0489">Methyltransferase</keyword>
<dbReference type="InterPro" id="IPR014777">
    <property type="entry name" value="4pyrrole_Mease_sub1"/>
</dbReference>
<dbReference type="AlphaFoldDB" id="A0A222MYT4"/>
<dbReference type="EMBL" id="CP022347">
    <property type="protein sequence ID" value="ASQ31153.1"/>
    <property type="molecule type" value="Genomic_DNA"/>
</dbReference>
<protein>
    <recommendedName>
        <fullName evidence="6">Ribosomal RNA small subunit methyltransferase I</fullName>
        <ecNumber evidence="6">2.1.1.198</ecNumber>
    </recommendedName>
    <alternativeName>
        <fullName evidence="6">16S rRNA 2'-O-ribose C1402 methyltransferase</fullName>
    </alternativeName>
    <alternativeName>
        <fullName evidence="6">rRNA (cytidine-2'-O-)-methyltransferase RsmI</fullName>
    </alternativeName>
</protein>
<dbReference type="SUPFAM" id="SSF53790">
    <property type="entry name" value="Tetrapyrrole methylase"/>
    <property type="match status" value="1"/>
</dbReference>
<comment type="subcellular location">
    <subcellularLocation>
        <location evidence="6">Cytoplasm</location>
    </subcellularLocation>
</comment>
<dbReference type="GO" id="GO:0005737">
    <property type="term" value="C:cytoplasm"/>
    <property type="evidence" value="ECO:0007669"/>
    <property type="project" value="UniProtKB-SubCell"/>
</dbReference>
<dbReference type="RefSeq" id="WP_094325963.1">
    <property type="nucleotide sequence ID" value="NZ_CP022347.1"/>
</dbReference>
<dbReference type="InterPro" id="IPR008189">
    <property type="entry name" value="rRNA_ssu_MeTfrase_I"/>
</dbReference>
<keyword evidence="9" id="KW-1185">Reference proteome</keyword>
<dbReference type="InterPro" id="IPR014776">
    <property type="entry name" value="4pyrrole_Mease_sub2"/>
</dbReference>
<dbReference type="InterPro" id="IPR035996">
    <property type="entry name" value="4pyrrol_Methylase_sf"/>
</dbReference>
<evidence type="ECO:0000256" key="3">
    <source>
        <dbReference type="ARBA" id="ARBA00022603"/>
    </source>
</evidence>
<dbReference type="KEGG" id="cavi:CAV_1547"/>
<feature type="domain" description="Tetrapyrrole methylase" evidence="7">
    <location>
        <begin position="1"/>
        <end position="206"/>
    </location>
</feature>
<name>A0A222MYT4_9BACT</name>
<dbReference type="PIRSF" id="PIRSF005917">
    <property type="entry name" value="MTase_YraL"/>
    <property type="match status" value="1"/>
</dbReference>
<dbReference type="CDD" id="cd11648">
    <property type="entry name" value="RsmI"/>
    <property type="match status" value="1"/>
</dbReference>
<dbReference type="EC" id="2.1.1.198" evidence="6"/>
<evidence type="ECO:0000313" key="8">
    <source>
        <dbReference type="EMBL" id="ASQ31153.1"/>
    </source>
</evidence>
<dbReference type="Gene3D" id="3.40.1010.10">
    <property type="entry name" value="Cobalt-precorrin-4 Transmethylase, Domain 1"/>
    <property type="match status" value="1"/>
</dbReference>
<dbReference type="NCBIfam" id="TIGR00096">
    <property type="entry name" value="16S rRNA (cytidine(1402)-2'-O)-methyltransferase"/>
    <property type="match status" value="1"/>
</dbReference>
<comment type="similarity">
    <text evidence="6">Belongs to the methyltransferase superfamily. RsmI family.</text>
</comment>
<evidence type="ECO:0000259" key="7">
    <source>
        <dbReference type="Pfam" id="PF00590"/>
    </source>
</evidence>
<dbReference type="Gene3D" id="3.30.950.10">
    <property type="entry name" value="Methyltransferase, Cobalt-precorrin-4 Transmethylase, Domain 2"/>
    <property type="match status" value="1"/>
</dbReference>
<evidence type="ECO:0000256" key="5">
    <source>
        <dbReference type="ARBA" id="ARBA00022691"/>
    </source>
</evidence>
<gene>
    <name evidence="6 8" type="primary">rsmI</name>
    <name evidence="8" type="ORF">CAV_1547</name>
</gene>
<dbReference type="OrthoDB" id="9809084at2"/>
<evidence type="ECO:0000256" key="6">
    <source>
        <dbReference type="HAMAP-Rule" id="MF_01877"/>
    </source>
</evidence>
<dbReference type="GO" id="GO:0070677">
    <property type="term" value="F:rRNA (cytosine-2'-O-)-methyltransferase activity"/>
    <property type="evidence" value="ECO:0007669"/>
    <property type="project" value="UniProtKB-UniRule"/>
</dbReference>
<proteinExistence type="inferred from homology"/>
<dbReference type="PROSITE" id="PS01296">
    <property type="entry name" value="RSMI"/>
    <property type="match status" value="1"/>
</dbReference>
<dbReference type="Pfam" id="PF00590">
    <property type="entry name" value="TP_methylase"/>
    <property type="match status" value="1"/>
</dbReference>